<dbReference type="AlphaFoldDB" id="A0A1A8VRZ6"/>
<gene>
    <name evidence="1" type="ORF">POVCU2_0020090</name>
</gene>
<organism evidence="1 2">
    <name type="scientific">Plasmodium ovale curtisi</name>
    <dbReference type="NCBI Taxonomy" id="864141"/>
    <lineage>
        <taxon>Eukaryota</taxon>
        <taxon>Sar</taxon>
        <taxon>Alveolata</taxon>
        <taxon>Apicomplexa</taxon>
        <taxon>Aconoidasida</taxon>
        <taxon>Haemosporida</taxon>
        <taxon>Plasmodiidae</taxon>
        <taxon>Plasmodium</taxon>
        <taxon>Plasmodium (Plasmodium)</taxon>
    </lineage>
</organism>
<dbReference type="Proteomes" id="UP000078560">
    <property type="component" value="Unassembled WGS sequence"/>
</dbReference>
<accession>A0A1A8VRZ6</accession>
<evidence type="ECO:0000313" key="1">
    <source>
        <dbReference type="EMBL" id="SBS83299.1"/>
    </source>
</evidence>
<protein>
    <submittedName>
        <fullName evidence="1">Uncharacterized protein</fullName>
    </submittedName>
</protein>
<proteinExistence type="predicted"/>
<reference evidence="2" key="1">
    <citation type="submission" date="2016-05" db="EMBL/GenBank/DDBJ databases">
        <authorList>
            <person name="Naeem Raeece"/>
        </authorList>
    </citation>
    <scope>NUCLEOTIDE SEQUENCE [LARGE SCALE GENOMIC DNA]</scope>
</reference>
<dbReference type="EMBL" id="FLQU01000264">
    <property type="protein sequence ID" value="SBS83299.1"/>
    <property type="molecule type" value="Genomic_DNA"/>
</dbReference>
<evidence type="ECO:0000313" key="2">
    <source>
        <dbReference type="Proteomes" id="UP000078560"/>
    </source>
</evidence>
<name>A0A1A8VRZ6_PLAOA</name>
<sequence length="130" mass="14796">MKRGFASFLFGNDNALILRILHVRQGDGAGGCKLGQAMDNQDTVPVRRLLKWNKVTFFEVAYFEVHVIYKQNGLHGERAAHKIGRDQCCNPYDLKGKLLLRDDTGYFSTFTTAKLPYFEEEHAPIHHIGT</sequence>